<dbReference type="Pfam" id="PF17181">
    <property type="entry name" value="EPF"/>
    <property type="match status" value="1"/>
</dbReference>
<comment type="subcellular location">
    <subcellularLocation>
        <location evidence="1 7">Secreted</location>
    </subcellularLocation>
</comment>
<dbReference type="Proteomes" id="UP001157006">
    <property type="component" value="Chromosome 2"/>
</dbReference>
<sequence>MASLNSYQNSTTIIFLLHLLLLPVSCFYQSQSGIPPRGLLFEEKNRLGSAPPTCHNKCNQCHPCMAVQVPSHEHIQPGHTHSAASSSPMESGGFFLQDSGNNRYSNYKPLSWKCHCGGHFFNP</sequence>
<keyword evidence="6" id="KW-1015">Disulfide bond</keyword>
<evidence type="ECO:0000256" key="3">
    <source>
        <dbReference type="ARBA" id="ARBA00022473"/>
    </source>
</evidence>
<proteinExistence type="inferred from homology"/>
<dbReference type="PANTHER" id="PTHR33109">
    <property type="entry name" value="EPIDERMAL PATTERNING FACTOR-LIKE PROTEIN 4"/>
    <property type="match status" value="1"/>
</dbReference>
<evidence type="ECO:0000256" key="1">
    <source>
        <dbReference type="ARBA" id="ARBA00004613"/>
    </source>
</evidence>
<dbReference type="GO" id="GO:0010052">
    <property type="term" value="P:guard cell differentiation"/>
    <property type="evidence" value="ECO:0007669"/>
    <property type="project" value="UniProtKB-UniRule"/>
</dbReference>
<gene>
    <name evidence="8" type="ORF">VFH_II116840</name>
</gene>
<name>A0AAV0ZMQ4_VICFA</name>
<evidence type="ECO:0000256" key="4">
    <source>
        <dbReference type="ARBA" id="ARBA00022525"/>
    </source>
</evidence>
<evidence type="ECO:0000313" key="9">
    <source>
        <dbReference type="Proteomes" id="UP001157006"/>
    </source>
</evidence>
<evidence type="ECO:0000256" key="7">
    <source>
        <dbReference type="RuleBase" id="RU367102"/>
    </source>
</evidence>
<dbReference type="EMBL" id="OX451737">
    <property type="protein sequence ID" value="CAI8598209.1"/>
    <property type="molecule type" value="Genomic_DNA"/>
</dbReference>
<evidence type="ECO:0000256" key="5">
    <source>
        <dbReference type="ARBA" id="ARBA00022729"/>
    </source>
</evidence>
<keyword evidence="4 7" id="KW-0964">Secreted</keyword>
<feature type="chain" id="PRO_5043100672" description="Epidermal patterning factor-like protein" evidence="7">
    <location>
        <begin position="27"/>
        <end position="123"/>
    </location>
</feature>
<protein>
    <recommendedName>
        <fullName evidence="7">Epidermal patterning factor-like protein</fullName>
    </recommendedName>
</protein>
<comment type="function">
    <text evidence="7">Controls stomatal patterning.</text>
</comment>
<dbReference type="AlphaFoldDB" id="A0AAV0ZMQ4"/>
<keyword evidence="3 7" id="KW-0217">Developmental protein</keyword>
<keyword evidence="9" id="KW-1185">Reference proteome</keyword>
<comment type="similarity">
    <text evidence="2 7">Belongs to the plant cysteine rich small secretory peptide family. Epidermal patterning factor subfamily.</text>
</comment>
<evidence type="ECO:0000313" key="8">
    <source>
        <dbReference type="EMBL" id="CAI8598209.1"/>
    </source>
</evidence>
<keyword evidence="5 7" id="KW-0732">Signal</keyword>
<accession>A0AAV0ZMQ4</accession>
<dbReference type="PANTHER" id="PTHR33109:SF102">
    <property type="entry name" value="EPIDERMAL PATTERNING FACTOR-LIKE PROTEIN 1"/>
    <property type="match status" value="1"/>
</dbReference>
<evidence type="ECO:0000256" key="2">
    <source>
        <dbReference type="ARBA" id="ARBA00008127"/>
    </source>
</evidence>
<dbReference type="InterPro" id="IPR039455">
    <property type="entry name" value="EPFL"/>
</dbReference>
<feature type="signal peptide" evidence="7">
    <location>
        <begin position="1"/>
        <end position="26"/>
    </location>
</feature>
<reference evidence="8 9" key="1">
    <citation type="submission" date="2023-01" db="EMBL/GenBank/DDBJ databases">
        <authorList>
            <person name="Kreplak J."/>
        </authorList>
    </citation>
    <scope>NUCLEOTIDE SEQUENCE [LARGE SCALE GENOMIC DNA]</scope>
</reference>
<organism evidence="8 9">
    <name type="scientific">Vicia faba</name>
    <name type="common">Broad bean</name>
    <name type="synonym">Faba vulgaris</name>
    <dbReference type="NCBI Taxonomy" id="3906"/>
    <lineage>
        <taxon>Eukaryota</taxon>
        <taxon>Viridiplantae</taxon>
        <taxon>Streptophyta</taxon>
        <taxon>Embryophyta</taxon>
        <taxon>Tracheophyta</taxon>
        <taxon>Spermatophyta</taxon>
        <taxon>Magnoliopsida</taxon>
        <taxon>eudicotyledons</taxon>
        <taxon>Gunneridae</taxon>
        <taxon>Pentapetalae</taxon>
        <taxon>rosids</taxon>
        <taxon>fabids</taxon>
        <taxon>Fabales</taxon>
        <taxon>Fabaceae</taxon>
        <taxon>Papilionoideae</taxon>
        <taxon>50 kb inversion clade</taxon>
        <taxon>NPAAA clade</taxon>
        <taxon>Hologalegina</taxon>
        <taxon>IRL clade</taxon>
        <taxon>Fabeae</taxon>
        <taxon>Vicia</taxon>
    </lineage>
</organism>
<evidence type="ECO:0000256" key="6">
    <source>
        <dbReference type="ARBA" id="ARBA00023157"/>
    </source>
</evidence>
<dbReference type="GO" id="GO:0005576">
    <property type="term" value="C:extracellular region"/>
    <property type="evidence" value="ECO:0007669"/>
    <property type="project" value="UniProtKB-SubCell"/>
</dbReference>